<dbReference type="Proteomes" id="UP000266841">
    <property type="component" value="Unassembled WGS sequence"/>
</dbReference>
<dbReference type="Pfam" id="PF02037">
    <property type="entry name" value="SAP"/>
    <property type="match status" value="1"/>
</dbReference>
<gene>
    <name evidence="3" type="ORF">THAOC_34192</name>
</gene>
<evidence type="ECO:0000259" key="2">
    <source>
        <dbReference type="PROSITE" id="PS50800"/>
    </source>
</evidence>
<feature type="region of interest" description="Disordered" evidence="1">
    <location>
        <begin position="106"/>
        <end position="153"/>
    </location>
</feature>
<feature type="domain" description="SAP" evidence="2">
    <location>
        <begin position="700"/>
        <end position="734"/>
    </location>
</feature>
<comment type="caution">
    <text evidence="3">The sequence shown here is derived from an EMBL/GenBank/DDBJ whole genome shotgun (WGS) entry which is preliminary data.</text>
</comment>
<sequence>MPGRRYRTVVGTTYDPVDGRLRRLPRVVDVLSPPQTAHAWISSAQRICLGRLSLPHHGADSGSHVLRRGVEKGVSLSYWLVHGPVSRHLRTGKGVYQLFDTPGGAGVPPASRGIDSLSRQPFMSKRRTTGTATGRPPQYLDDNGRQPAPPEGGWLTSSVDSQAGGELIQLLKSGLVEPDANPSTIWKNWPNLRSVNPAVYRNFVQNCKREAGVKPKTPPRRKQSAVSFNEVSRTRRLPDFRTTLNLSATTSKPTKSILKSPHKSKTPKSPTKSTIVKSPTKSTKSILKSPTKRSTATMPRSRYDLDDSDDSEDDSYGLLRGRDADGNGDVPLIASMKGLNQKDAPCVLPCRVVNKGESFMIIVHKLQNQSRGGIVMKRKKLDHKTIVITWNSPFGGPRQMGNMLTSGMEVFAGQEGTQSSRLTLSHNDATVVAFKNTARDIYGGSVEGDSTHSTGKNTMIVTLDEEVRSKPSPWRAVDQSGQMITMPGLYESRCGKIVAHFVKENEDQHDFATFDTAVEDFFLGNIAPAYGGQPQGGADPPAPASMYQQLGLQELSTLRLTVPQLLEYARLRQNHPQQNAANQNAANQNNHPQQNAANQNNHPQQNAANNQPPINATNGVNLNMPVPNVVIYLFAAKSHGEEDVDLAFGRSLAAMHFRRRSMLATMPSTSLAAPNLLKRRRDNHIVLRKMAVNVPSRESLVGKKVKDLKHLLREAGLPLSGKKEELIERLTNPNYRGKKPKKWEHSEAKKCLRRMLLDPTSSIHSMSVIDAQRSDPRFLKYPMFNKYYADLKRAIAAEKMLAKEDDAKALKHIRNNKRSEPRRGYPSWHDHAAKELLEDDVFRNLHEQMPPRELWKTRPEYMEFPKDVFRSHINNEANKQRSAKYWAYKRNIHGMKRYLEDLERRSNKNRT</sequence>
<dbReference type="OrthoDB" id="46615at2759"/>
<evidence type="ECO:0000313" key="3">
    <source>
        <dbReference type="EMBL" id="EJK47114.1"/>
    </source>
</evidence>
<protein>
    <recommendedName>
        <fullName evidence="2">SAP domain-containing protein</fullName>
    </recommendedName>
</protein>
<accession>K0R5J6</accession>
<feature type="region of interest" description="Disordered" evidence="1">
    <location>
        <begin position="210"/>
        <end position="324"/>
    </location>
</feature>
<feature type="compositionally biased region" description="Acidic residues" evidence="1">
    <location>
        <begin position="306"/>
        <end position="315"/>
    </location>
</feature>
<name>K0R5J6_THAOC</name>
<dbReference type="InterPro" id="IPR036361">
    <property type="entry name" value="SAP_dom_sf"/>
</dbReference>
<dbReference type="AlphaFoldDB" id="K0R5J6"/>
<evidence type="ECO:0000256" key="1">
    <source>
        <dbReference type="SAM" id="MobiDB-lite"/>
    </source>
</evidence>
<reference evidence="3 4" key="1">
    <citation type="journal article" date="2012" name="Genome Biol.">
        <title>Genome and low-iron response of an oceanic diatom adapted to chronic iron limitation.</title>
        <authorList>
            <person name="Lommer M."/>
            <person name="Specht M."/>
            <person name="Roy A.S."/>
            <person name="Kraemer L."/>
            <person name="Andreson R."/>
            <person name="Gutowska M.A."/>
            <person name="Wolf J."/>
            <person name="Bergner S.V."/>
            <person name="Schilhabel M.B."/>
            <person name="Klostermeier U.C."/>
            <person name="Beiko R.G."/>
            <person name="Rosenstiel P."/>
            <person name="Hippler M."/>
            <person name="Laroche J."/>
        </authorList>
    </citation>
    <scope>NUCLEOTIDE SEQUENCE [LARGE SCALE GENOMIC DNA]</scope>
    <source>
        <strain evidence="3 4">CCMP1005</strain>
    </source>
</reference>
<feature type="region of interest" description="Disordered" evidence="1">
    <location>
        <begin position="580"/>
        <end position="619"/>
    </location>
</feature>
<dbReference type="InterPro" id="IPR003034">
    <property type="entry name" value="SAP_dom"/>
</dbReference>
<feature type="compositionally biased region" description="Low complexity" evidence="1">
    <location>
        <begin position="267"/>
        <end position="285"/>
    </location>
</feature>
<keyword evidence="4" id="KW-1185">Reference proteome</keyword>
<proteinExistence type="predicted"/>
<feature type="compositionally biased region" description="Polar residues" evidence="1">
    <location>
        <begin position="242"/>
        <end position="254"/>
    </location>
</feature>
<dbReference type="Gene3D" id="1.10.720.30">
    <property type="entry name" value="SAP domain"/>
    <property type="match status" value="1"/>
</dbReference>
<organism evidence="3 4">
    <name type="scientific">Thalassiosira oceanica</name>
    <name type="common">Marine diatom</name>
    <dbReference type="NCBI Taxonomy" id="159749"/>
    <lineage>
        <taxon>Eukaryota</taxon>
        <taxon>Sar</taxon>
        <taxon>Stramenopiles</taxon>
        <taxon>Ochrophyta</taxon>
        <taxon>Bacillariophyta</taxon>
        <taxon>Coscinodiscophyceae</taxon>
        <taxon>Thalassiosirophycidae</taxon>
        <taxon>Thalassiosirales</taxon>
        <taxon>Thalassiosiraceae</taxon>
        <taxon>Thalassiosira</taxon>
    </lineage>
</organism>
<dbReference type="EMBL" id="AGNL01047338">
    <property type="protein sequence ID" value="EJK47114.1"/>
    <property type="molecule type" value="Genomic_DNA"/>
</dbReference>
<feature type="compositionally biased region" description="Low complexity" evidence="1">
    <location>
        <begin position="580"/>
        <end position="613"/>
    </location>
</feature>
<feature type="compositionally biased region" description="Polar residues" evidence="1">
    <location>
        <begin position="286"/>
        <end position="298"/>
    </location>
</feature>
<evidence type="ECO:0000313" key="4">
    <source>
        <dbReference type="Proteomes" id="UP000266841"/>
    </source>
</evidence>
<dbReference type="SUPFAM" id="SSF68906">
    <property type="entry name" value="SAP domain"/>
    <property type="match status" value="1"/>
</dbReference>
<dbReference type="PROSITE" id="PS50800">
    <property type="entry name" value="SAP"/>
    <property type="match status" value="1"/>
</dbReference>